<evidence type="ECO:0000256" key="1">
    <source>
        <dbReference type="SAM" id="MobiDB-lite"/>
    </source>
</evidence>
<proteinExistence type="predicted"/>
<name>A0AAV8CF02_9POAL</name>
<accession>A0AAV8CF02</accession>
<dbReference type="AlphaFoldDB" id="A0AAV8CF02"/>
<sequence length="730" mass="80925">MVAERDLWLRTQPTSSYTVSHPPINNAQREKRRTAGAGDLKAKVEDDGQDEETQINGKDEVTSDCLRKSFTLLRIPSPPPLRCFSAIFPSKILLSSVHFFAPNMAAVATAPSLDDCLKLLRAERDEQKLAGLLLATKFCQGDDTDSILKVYRAVGSRFLRRLLMTGMGKTGNEKGSEDKEVYLQLSVTVLAAFSRVPEIASLAEMIDVVPLVAEVVSKLPEQSVAEECFEFFLLIAGASEQGLAKFYEPKVMDSLALSISTLPADSKSLELSTRLLQLLVNKLNMDMLCTATIQGLASMVVCLAKLFCVLQNAIKFDALHMLSSLLSLKNMLLFDVLRSIPSRVWATHIRVGVTSILQNRIVSSEKLQALLLADCMMSILGEDWLLQECDFSSQKEVMPVDKFVLLILESARVEIAVLLNELAYLKYDESPKISTSREESILQKQRSLAIAFSLLEKFIKLISSGAEDQLMRESTIMKAISGLNETIGIVLDFLQDSKDHRQRKGDDLLAAVRIIGSYLAEAPHACNDKTRHLLGYILSIEGQDESSPFYSVCFMLPMLSQITLEADGCRVLASCEGYKSVANCLLKLIELAQVTNEDTGTIVLACDTIINFLNNRKNLLVQVDTGLTKILRVLPLWAVQSSDLSIIMVASCVCTLILDLTSEQVLLSQSDFDISTLESLSHLFVASLDQKIGDDDRDLLEQQQMIISGYRRWAGKYPIISRIMQQALNI</sequence>
<dbReference type="PANTHER" id="PTHR13109:SF7">
    <property type="entry name" value="NEUROCHONDRIN"/>
    <property type="match status" value="1"/>
</dbReference>
<dbReference type="Pfam" id="PF05536">
    <property type="entry name" value="Neurochondrin"/>
    <property type="match status" value="1"/>
</dbReference>
<dbReference type="Proteomes" id="UP001140206">
    <property type="component" value="Chromosome 5"/>
</dbReference>
<evidence type="ECO:0000313" key="3">
    <source>
        <dbReference type="Proteomes" id="UP001140206"/>
    </source>
</evidence>
<comment type="caution">
    <text evidence="2">The sequence shown here is derived from an EMBL/GenBank/DDBJ whole genome shotgun (WGS) entry which is preliminary data.</text>
</comment>
<gene>
    <name evidence="2" type="ORF">LUZ62_088828</name>
</gene>
<feature type="compositionally biased region" description="Polar residues" evidence="1">
    <location>
        <begin position="13"/>
        <end position="27"/>
    </location>
</feature>
<dbReference type="EMBL" id="JAMFTS010000005">
    <property type="protein sequence ID" value="KAJ4754423.1"/>
    <property type="molecule type" value="Genomic_DNA"/>
</dbReference>
<dbReference type="PANTHER" id="PTHR13109">
    <property type="entry name" value="NEUROCHONDRIN"/>
    <property type="match status" value="1"/>
</dbReference>
<evidence type="ECO:0000313" key="2">
    <source>
        <dbReference type="EMBL" id="KAJ4754423.1"/>
    </source>
</evidence>
<reference evidence="2" key="1">
    <citation type="submission" date="2022-08" db="EMBL/GenBank/DDBJ databases">
        <authorList>
            <person name="Marques A."/>
        </authorList>
    </citation>
    <scope>NUCLEOTIDE SEQUENCE</scope>
    <source>
        <strain evidence="2">RhyPub2mFocal</strain>
        <tissue evidence="2">Leaves</tissue>
    </source>
</reference>
<dbReference type="InterPro" id="IPR008709">
    <property type="entry name" value="Neurochondrin"/>
</dbReference>
<organism evidence="2 3">
    <name type="scientific">Rhynchospora pubera</name>
    <dbReference type="NCBI Taxonomy" id="906938"/>
    <lineage>
        <taxon>Eukaryota</taxon>
        <taxon>Viridiplantae</taxon>
        <taxon>Streptophyta</taxon>
        <taxon>Embryophyta</taxon>
        <taxon>Tracheophyta</taxon>
        <taxon>Spermatophyta</taxon>
        <taxon>Magnoliopsida</taxon>
        <taxon>Liliopsida</taxon>
        <taxon>Poales</taxon>
        <taxon>Cyperaceae</taxon>
        <taxon>Cyperoideae</taxon>
        <taxon>Rhynchosporeae</taxon>
        <taxon>Rhynchospora</taxon>
    </lineage>
</organism>
<keyword evidence="3" id="KW-1185">Reference proteome</keyword>
<protein>
    <submittedName>
        <fullName evidence="2">Neurochondrin</fullName>
    </submittedName>
</protein>
<feature type="region of interest" description="Disordered" evidence="1">
    <location>
        <begin position="13"/>
        <end position="54"/>
    </location>
</feature>